<protein>
    <submittedName>
        <fullName evidence="1">Uncharacterized protein</fullName>
    </submittedName>
</protein>
<keyword evidence="2" id="KW-1185">Reference proteome</keyword>
<dbReference type="RefSeq" id="WP_247974915.1">
    <property type="nucleotide sequence ID" value="NZ_CP095848.1"/>
</dbReference>
<evidence type="ECO:0000313" key="1">
    <source>
        <dbReference type="EMBL" id="UPL48504.1"/>
    </source>
</evidence>
<reference evidence="1 2" key="1">
    <citation type="submission" date="2022-04" db="EMBL/GenBank/DDBJ databases">
        <title>Hymenobacter sp. isolated from the air.</title>
        <authorList>
            <person name="Won M."/>
            <person name="Lee C.-M."/>
            <person name="Woen H.-Y."/>
            <person name="Kwon S.-W."/>
        </authorList>
    </citation>
    <scope>NUCLEOTIDE SEQUENCE [LARGE SCALE GENOMIC DNA]</scope>
    <source>
        <strain evidence="2">5516 S-25</strain>
    </source>
</reference>
<proteinExistence type="predicted"/>
<evidence type="ECO:0000313" key="2">
    <source>
        <dbReference type="Proteomes" id="UP000829647"/>
    </source>
</evidence>
<dbReference type="EMBL" id="CP095848">
    <property type="protein sequence ID" value="UPL48504.1"/>
    <property type="molecule type" value="Genomic_DNA"/>
</dbReference>
<organism evidence="1 2">
    <name type="scientific">Hymenobacter sublimis</name>
    <dbReference type="NCBI Taxonomy" id="2933777"/>
    <lineage>
        <taxon>Bacteria</taxon>
        <taxon>Pseudomonadati</taxon>
        <taxon>Bacteroidota</taxon>
        <taxon>Cytophagia</taxon>
        <taxon>Cytophagales</taxon>
        <taxon>Hymenobacteraceae</taxon>
        <taxon>Hymenobacter</taxon>
    </lineage>
</organism>
<name>A0ABY4J6Q2_9BACT</name>
<gene>
    <name evidence="1" type="ORF">MWH26_15080</name>
</gene>
<sequence>MLLVLIIYAWVRVFKVLRREIGVGLALLFLLSLTAFRGSSSESTRQAKNLLSPDGAREAIGNWSTNATVPLNVNNTLHLRVEALRTDSTLRALGLYTTISGLMLGHDWKPLGGIVNTSNTGLTYQIHLLHEWKLLGAGIYTSSEEYAGRLNNIH</sequence>
<accession>A0ABY4J6Q2</accession>
<dbReference type="Proteomes" id="UP000829647">
    <property type="component" value="Chromosome"/>
</dbReference>